<protein>
    <submittedName>
        <fullName evidence="1">Uncharacterized protein</fullName>
    </submittedName>
</protein>
<dbReference type="PANTHER" id="PTHR10775">
    <property type="entry name" value="OS08G0208400 PROTEIN"/>
    <property type="match status" value="1"/>
</dbReference>
<dbReference type="InterPro" id="IPR004242">
    <property type="entry name" value="Transposase_21"/>
</dbReference>
<accession>A0AAW2WKB8</accession>
<proteinExistence type="predicted"/>
<gene>
    <name evidence="1" type="ORF">Sradi_0007400</name>
</gene>
<dbReference type="AlphaFoldDB" id="A0AAW2WKB8"/>
<dbReference type="EMBL" id="JACGWJ010000001">
    <property type="protein sequence ID" value="KAL0440685.1"/>
    <property type="molecule type" value="Genomic_DNA"/>
</dbReference>
<dbReference type="Pfam" id="PF02992">
    <property type="entry name" value="Transposase_21"/>
    <property type="match status" value="1"/>
</dbReference>
<organism evidence="1">
    <name type="scientific">Sesamum radiatum</name>
    <name type="common">Black benniseed</name>
    <dbReference type="NCBI Taxonomy" id="300843"/>
    <lineage>
        <taxon>Eukaryota</taxon>
        <taxon>Viridiplantae</taxon>
        <taxon>Streptophyta</taxon>
        <taxon>Embryophyta</taxon>
        <taxon>Tracheophyta</taxon>
        <taxon>Spermatophyta</taxon>
        <taxon>Magnoliopsida</taxon>
        <taxon>eudicotyledons</taxon>
        <taxon>Gunneridae</taxon>
        <taxon>Pentapetalae</taxon>
        <taxon>asterids</taxon>
        <taxon>lamiids</taxon>
        <taxon>Lamiales</taxon>
        <taxon>Pedaliaceae</taxon>
        <taxon>Sesamum</taxon>
    </lineage>
</organism>
<evidence type="ECO:0000313" key="1">
    <source>
        <dbReference type="EMBL" id="KAL0440685.1"/>
    </source>
</evidence>
<reference evidence="1" key="1">
    <citation type="submission" date="2020-06" db="EMBL/GenBank/DDBJ databases">
        <authorList>
            <person name="Li T."/>
            <person name="Hu X."/>
            <person name="Zhang T."/>
            <person name="Song X."/>
            <person name="Zhang H."/>
            <person name="Dai N."/>
            <person name="Sheng W."/>
            <person name="Hou X."/>
            <person name="Wei L."/>
        </authorList>
    </citation>
    <scope>NUCLEOTIDE SEQUENCE</scope>
    <source>
        <strain evidence="1">G02</strain>
        <tissue evidence="1">Leaf</tissue>
    </source>
</reference>
<dbReference type="PANTHER" id="PTHR10775:SF185">
    <property type="entry name" value="OS08G0208400 PROTEIN"/>
    <property type="match status" value="1"/>
</dbReference>
<sequence length="69" mass="7947">MGVKTYDHAKDRAFIMRAVLMWTVNNLPAYDIASGWGTAGVMGCPICMDDTRAFHRQQGRKACYFDYHW</sequence>
<name>A0AAW2WKB8_SESRA</name>
<comment type="caution">
    <text evidence="1">The sequence shown here is derived from an EMBL/GenBank/DDBJ whole genome shotgun (WGS) entry which is preliminary data.</text>
</comment>
<reference evidence="1" key="2">
    <citation type="journal article" date="2024" name="Plant">
        <title>Genomic evolution and insights into agronomic trait innovations of Sesamum species.</title>
        <authorList>
            <person name="Miao H."/>
            <person name="Wang L."/>
            <person name="Qu L."/>
            <person name="Liu H."/>
            <person name="Sun Y."/>
            <person name="Le M."/>
            <person name="Wang Q."/>
            <person name="Wei S."/>
            <person name="Zheng Y."/>
            <person name="Lin W."/>
            <person name="Duan Y."/>
            <person name="Cao H."/>
            <person name="Xiong S."/>
            <person name="Wang X."/>
            <person name="Wei L."/>
            <person name="Li C."/>
            <person name="Ma Q."/>
            <person name="Ju M."/>
            <person name="Zhao R."/>
            <person name="Li G."/>
            <person name="Mu C."/>
            <person name="Tian Q."/>
            <person name="Mei H."/>
            <person name="Zhang T."/>
            <person name="Gao T."/>
            <person name="Zhang H."/>
        </authorList>
    </citation>
    <scope>NUCLEOTIDE SEQUENCE</scope>
    <source>
        <strain evidence="1">G02</strain>
    </source>
</reference>